<feature type="binding site" evidence="1">
    <location>
        <position position="219"/>
    </location>
    <ligand>
        <name>Zn(2+)</name>
        <dbReference type="ChEBI" id="CHEBI:29105"/>
        <note>catalytic</note>
    </ligand>
</feature>
<organism evidence="4 5">
    <name type="scientific">Bdellovibrio bacteriovorus</name>
    <dbReference type="NCBI Taxonomy" id="959"/>
    <lineage>
        <taxon>Bacteria</taxon>
        <taxon>Pseudomonadati</taxon>
        <taxon>Bdellovibrionota</taxon>
        <taxon>Bdellovibrionia</taxon>
        <taxon>Bdellovibrionales</taxon>
        <taxon>Pseudobdellovibrionaceae</taxon>
        <taxon>Bdellovibrio</taxon>
    </lineage>
</organism>
<keyword evidence="1" id="KW-0645">Protease</keyword>
<dbReference type="InterPro" id="IPR034035">
    <property type="entry name" value="Astacin-like_dom"/>
</dbReference>
<sequence>MAKSFGRWMLPAVIAILILTFFFWKKESAISSAPLAEDSNVETKHTTTPSPSTPPTPPKINAELEPPALSATGSFEHSEIEPKNKKSSEIPLHYQVSPEGLAVVDGDIVLGEAGPGQIGAGISRASQLQLWPGGRIPFFIQGDLKNPERVITALGLFVDSGLQFTPYRDEEDILVFQTAESGCKSYLGKVGGKQPIWIGPNCGVTEIAHEIMHAVGFIHEQNRSDRDKYVRVLWDNIMDSAKGNFELFPAELMTASGTAPFDFESIMIYQPSAFSRNNQTTLEPLLNGAVISPSRNLSPSDQARIRRAYQLP</sequence>
<dbReference type="Pfam" id="PF01400">
    <property type="entry name" value="Astacin"/>
    <property type="match status" value="1"/>
</dbReference>
<keyword evidence="5" id="KW-1185">Reference proteome</keyword>
<feature type="binding site" evidence="1">
    <location>
        <position position="209"/>
    </location>
    <ligand>
        <name>Zn(2+)</name>
        <dbReference type="ChEBI" id="CHEBI:29105"/>
        <note>catalytic</note>
    </ligand>
</feature>
<name>A0A150WS06_BDEBC</name>
<dbReference type="PANTHER" id="PTHR10127:SF850">
    <property type="entry name" value="METALLOENDOPEPTIDASE"/>
    <property type="match status" value="1"/>
</dbReference>
<dbReference type="PRINTS" id="PR00480">
    <property type="entry name" value="ASTACIN"/>
</dbReference>
<gene>
    <name evidence="4" type="ORF">AZI86_09150</name>
</gene>
<dbReference type="SMART" id="SM00235">
    <property type="entry name" value="ZnMc"/>
    <property type="match status" value="1"/>
</dbReference>
<dbReference type="InterPro" id="IPR006026">
    <property type="entry name" value="Peptidase_Metallo"/>
</dbReference>
<dbReference type="SUPFAM" id="SSF55486">
    <property type="entry name" value="Metalloproteases ('zincins'), catalytic domain"/>
    <property type="match status" value="1"/>
</dbReference>
<feature type="region of interest" description="Disordered" evidence="2">
    <location>
        <begin position="34"/>
        <end position="65"/>
    </location>
</feature>
<dbReference type="OrthoDB" id="5117805at2"/>
<dbReference type="Proteomes" id="UP000075320">
    <property type="component" value="Unassembled WGS sequence"/>
</dbReference>
<comment type="caution">
    <text evidence="4">The sequence shown here is derived from an EMBL/GenBank/DDBJ whole genome shotgun (WGS) entry which is preliminary data.</text>
</comment>
<evidence type="ECO:0000256" key="2">
    <source>
        <dbReference type="SAM" id="MobiDB-lite"/>
    </source>
</evidence>
<evidence type="ECO:0000313" key="5">
    <source>
        <dbReference type="Proteomes" id="UP000075320"/>
    </source>
</evidence>
<dbReference type="EMBL" id="LUKE01000001">
    <property type="protein sequence ID" value="KYG67166.1"/>
    <property type="molecule type" value="Genomic_DNA"/>
</dbReference>
<dbReference type="PROSITE" id="PS51864">
    <property type="entry name" value="ASTACIN"/>
    <property type="match status" value="1"/>
</dbReference>
<proteinExistence type="predicted"/>
<keyword evidence="1" id="KW-0479">Metal-binding</keyword>
<dbReference type="GO" id="GO:0004222">
    <property type="term" value="F:metalloendopeptidase activity"/>
    <property type="evidence" value="ECO:0007669"/>
    <property type="project" value="UniProtKB-UniRule"/>
</dbReference>
<comment type="caution">
    <text evidence="1">Lacks conserved residue(s) required for the propagation of feature annotation.</text>
</comment>
<dbReference type="GO" id="GO:0006508">
    <property type="term" value="P:proteolysis"/>
    <property type="evidence" value="ECO:0007669"/>
    <property type="project" value="UniProtKB-KW"/>
</dbReference>
<dbReference type="CDD" id="cd04280">
    <property type="entry name" value="ZnMc_astacin_like"/>
    <property type="match status" value="1"/>
</dbReference>
<keyword evidence="1" id="KW-0862">Zinc</keyword>
<keyword evidence="1" id="KW-0378">Hydrolase</keyword>
<dbReference type="Gene3D" id="3.40.390.10">
    <property type="entry name" value="Collagenase (Catalytic Domain)"/>
    <property type="match status" value="1"/>
</dbReference>
<protein>
    <recommendedName>
        <fullName evidence="3">Peptidase M12A domain-containing protein</fullName>
    </recommendedName>
</protein>
<evidence type="ECO:0000256" key="1">
    <source>
        <dbReference type="PROSITE-ProRule" id="PRU01211"/>
    </source>
</evidence>
<keyword evidence="1" id="KW-0482">Metalloprotease</keyword>
<accession>A0A150WS06</accession>
<feature type="active site" evidence="1">
    <location>
        <position position="210"/>
    </location>
</feature>
<feature type="domain" description="Peptidase M12A" evidence="3">
    <location>
        <begin position="120"/>
        <end position="312"/>
    </location>
</feature>
<reference evidence="4 5" key="1">
    <citation type="submission" date="2016-03" db="EMBL/GenBank/DDBJ databases">
        <authorList>
            <person name="Ploux O."/>
        </authorList>
    </citation>
    <scope>NUCLEOTIDE SEQUENCE [LARGE SCALE GENOMIC DNA]</scope>
    <source>
        <strain evidence="4 5">R0</strain>
    </source>
</reference>
<dbReference type="PANTHER" id="PTHR10127">
    <property type="entry name" value="DISCOIDIN, CUB, EGF, LAMININ , AND ZINC METALLOPROTEASE DOMAIN CONTAINING"/>
    <property type="match status" value="1"/>
</dbReference>
<dbReference type="GO" id="GO:0008270">
    <property type="term" value="F:zinc ion binding"/>
    <property type="evidence" value="ECO:0007669"/>
    <property type="project" value="UniProtKB-UniRule"/>
</dbReference>
<evidence type="ECO:0000313" key="4">
    <source>
        <dbReference type="EMBL" id="KYG67166.1"/>
    </source>
</evidence>
<dbReference type="RefSeq" id="WP_061834742.1">
    <property type="nucleotide sequence ID" value="NZ_LUKE01000001.1"/>
</dbReference>
<evidence type="ECO:0000259" key="3">
    <source>
        <dbReference type="PROSITE" id="PS51864"/>
    </source>
</evidence>
<dbReference type="InterPro" id="IPR024079">
    <property type="entry name" value="MetalloPept_cat_dom_sf"/>
</dbReference>
<dbReference type="InterPro" id="IPR001506">
    <property type="entry name" value="Peptidase_M12A"/>
</dbReference>
<feature type="binding site" evidence="1">
    <location>
        <position position="213"/>
    </location>
    <ligand>
        <name>Zn(2+)</name>
        <dbReference type="ChEBI" id="CHEBI:29105"/>
        <note>catalytic</note>
    </ligand>
</feature>
<dbReference type="AlphaFoldDB" id="A0A150WS06"/>
<comment type="cofactor">
    <cofactor evidence="1">
        <name>Zn(2+)</name>
        <dbReference type="ChEBI" id="CHEBI:29105"/>
    </cofactor>
    <text evidence="1">Binds 1 zinc ion per subunit.</text>
</comment>